<proteinExistence type="predicted"/>
<evidence type="ECO:0000313" key="2">
    <source>
        <dbReference type="EMBL" id="RUS89713.1"/>
    </source>
</evidence>
<protein>
    <submittedName>
        <fullName evidence="2">Uncharacterized protein</fullName>
    </submittedName>
</protein>
<dbReference type="EMBL" id="RQTK01000049">
    <property type="protein sequence ID" value="RUS89713.1"/>
    <property type="molecule type" value="Genomic_DNA"/>
</dbReference>
<keyword evidence="3" id="KW-1185">Reference proteome</keyword>
<evidence type="ECO:0000256" key="1">
    <source>
        <dbReference type="SAM" id="SignalP"/>
    </source>
</evidence>
<dbReference type="AlphaFoldDB" id="A0A433U7C3"/>
<dbReference type="Proteomes" id="UP000271974">
    <property type="component" value="Unassembled WGS sequence"/>
</dbReference>
<dbReference type="OrthoDB" id="6084362at2759"/>
<accession>A0A433U7C3</accession>
<keyword evidence="1" id="KW-0732">Signal</keyword>
<sequence length="214" mass="24229">MVTASGPASPIILFLALMFSVKSCISGVTSSFNLSECIFPRKYEGFRLESNYFNEDDQFVAVDCDLRKIYKRSIVDPDGTHTITDMDARKVYFIGPHVCVWTTPTSFLMRDYCRVPEESEATETMVLDGRVRQRFVRRVGPFHYQHTEVVTRVTEDQDGARRCLPFLSVIKAGRTILSGGFFYDVRRRISDSSIFNVDTTKCTGIPEAAGAEFV</sequence>
<organism evidence="2 3">
    <name type="scientific">Elysia chlorotica</name>
    <name type="common">Eastern emerald elysia</name>
    <name type="synonym">Sea slug</name>
    <dbReference type="NCBI Taxonomy" id="188477"/>
    <lineage>
        <taxon>Eukaryota</taxon>
        <taxon>Metazoa</taxon>
        <taxon>Spiralia</taxon>
        <taxon>Lophotrochozoa</taxon>
        <taxon>Mollusca</taxon>
        <taxon>Gastropoda</taxon>
        <taxon>Heterobranchia</taxon>
        <taxon>Euthyneura</taxon>
        <taxon>Panpulmonata</taxon>
        <taxon>Sacoglossa</taxon>
        <taxon>Placobranchoidea</taxon>
        <taxon>Plakobranchidae</taxon>
        <taxon>Elysia</taxon>
    </lineage>
</organism>
<feature type="signal peptide" evidence="1">
    <location>
        <begin position="1"/>
        <end position="26"/>
    </location>
</feature>
<gene>
    <name evidence="2" type="ORF">EGW08_002531</name>
</gene>
<reference evidence="2 3" key="1">
    <citation type="submission" date="2019-01" db="EMBL/GenBank/DDBJ databases">
        <title>A draft genome assembly of the solar-powered sea slug Elysia chlorotica.</title>
        <authorList>
            <person name="Cai H."/>
            <person name="Li Q."/>
            <person name="Fang X."/>
            <person name="Li J."/>
            <person name="Curtis N.E."/>
            <person name="Altenburger A."/>
            <person name="Shibata T."/>
            <person name="Feng M."/>
            <person name="Maeda T."/>
            <person name="Schwartz J.A."/>
            <person name="Shigenobu S."/>
            <person name="Lundholm N."/>
            <person name="Nishiyama T."/>
            <person name="Yang H."/>
            <person name="Hasebe M."/>
            <person name="Li S."/>
            <person name="Pierce S.K."/>
            <person name="Wang J."/>
        </authorList>
    </citation>
    <scope>NUCLEOTIDE SEQUENCE [LARGE SCALE GENOMIC DNA]</scope>
    <source>
        <strain evidence="2">EC2010</strain>
        <tissue evidence="2">Whole organism of an adult</tissue>
    </source>
</reference>
<comment type="caution">
    <text evidence="2">The sequence shown here is derived from an EMBL/GenBank/DDBJ whole genome shotgun (WGS) entry which is preliminary data.</text>
</comment>
<name>A0A433U7C3_ELYCH</name>
<evidence type="ECO:0000313" key="3">
    <source>
        <dbReference type="Proteomes" id="UP000271974"/>
    </source>
</evidence>
<feature type="chain" id="PRO_5019122472" evidence="1">
    <location>
        <begin position="27"/>
        <end position="214"/>
    </location>
</feature>